<evidence type="ECO:0000313" key="3">
    <source>
        <dbReference type="Proteomes" id="UP001524587"/>
    </source>
</evidence>
<dbReference type="SUPFAM" id="SSF51735">
    <property type="entry name" value="NAD(P)-binding Rossmann-fold domains"/>
    <property type="match status" value="1"/>
</dbReference>
<feature type="domain" description="Saccharopine dehydrogenase NADP binding" evidence="1">
    <location>
        <begin position="6"/>
        <end position="123"/>
    </location>
</feature>
<evidence type="ECO:0000313" key="2">
    <source>
        <dbReference type="EMBL" id="MCQ8278584.1"/>
    </source>
</evidence>
<dbReference type="PANTHER" id="PTHR43781">
    <property type="entry name" value="SACCHAROPINE DEHYDROGENASE"/>
    <property type="match status" value="1"/>
</dbReference>
<dbReference type="RefSeq" id="WP_422864060.1">
    <property type="nucleotide sequence ID" value="NZ_JAMSKV010000006.1"/>
</dbReference>
<dbReference type="PANTHER" id="PTHR43781:SF1">
    <property type="entry name" value="SACCHAROPINE DEHYDROGENASE"/>
    <property type="match status" value="1"/>
</dbReference>
<accession>A0ABT1W6T5</accession>
<dbReference type="Gene3D" id="3.40.50.720">
    <property type="entry name" value="NAD(P)-binding Rossmann-like Domain"/>
    <property type="match status" value="1"/>
</dbReference>
<protein>
    <submittedName>
        <fullName evidence="2">Saccharopine dehydrogenase NADP-binding domain-containing protein</fullName>
    </submittedName>
</protein>
<gene>
    <name evidence="2" type="ORF">NFI95_08980</name>
</gene>
<dbReference type="InterPro" id="IPR005097">
    <property type="entry name" value="Sacchrp_dh_NADP-bd"/>
</dbReference>
<name>A0ABT1W6T5_9PROT</name>
<comment type="caution">
    <text evidence="2">The sequence shown here is derived from an EMBL/GenBank/DDBJ whole genome shotgun (WGS) entry which is preliminary data.</text>
</comment>
<organism evidence="2 3">
    <name type="scientific">Endosaccharibacter trunci</name>
    <dbReference type="NCBI Taxonomy" id="2812733"/>
    <lineage>
        <taxon>Bacteria</taxon>
        <taxon>Pseudomonadati</taxon>
        <taxon>Pseudomonadota</taxon>
        <taxon>Alphaproteobacteria</taxon>
        <taxon>Acetobacterales</taxon>
        <taxon>Acetobacteraceae</taxon>
        <taxon>Endosaccharibacter</taxon>
    </lineage>
</organism>
<reference evidence="2 3" key="1">
    <citation type="submission" date="2022-06" db="EMBL/GenBank/DDBJ databases">
        <title>Endosaccharibacter gen. nov., sp. nov., endophytic bacteria isolated from sugarcane.</title>
        <authorList>
            <person name="Pitiwittayakul N."/>
            <person name="Yukphan P."/>
            <person name="Charoenyingcharoen P."/>
            <person name="Tanasupawat S."/>
        </authorList>
    </citation>
    <scope>NUCLEOTIDE SEQUENCE [LARGE SCALE GENOMIC DNA]</scope>
    <source>
        <strain evidence="2 3">KSS8</strain>
    </source>
</reference>
<proteinExistence type="predicted"/>
<dbReference type="InterPro" id="IPR036291">
    <property type="entry name" value="NAD(P)-bd_dom_sf"/>
</dbReference>
<dbReference type="Proteomes" id="UP001524587">
    <property type="component" value="Unassembled WGS sequence"/>
</dbReference>
<dbReference type="Pfam" id="PF03435">
    <property type="entry name" value="Sacchrp_dh_NADP"/>
    <property type="match status" value="1"/>
</dbReference>
<evidence type="ECO:0000259" key="1">
    <source>
        <dbReference type="Pfam" id="PF03435"/>
    </source>
</evidence>
<dbReference type="EMBL" id="JAMSKV010000006">
    <property type="protein sequence ID" value="MCQ8278584.1"/>
    <property type="molecule type" value="Genomic_DNA"/>
</dbReference>
<keyword evidence="3" id="KW-1185">Reference proteome</keyword>
<sequence length="351" mass="37022">MSGDWMIYGANGYTGALIAREAARRGLKPVLAGRDRARIEALAAELGLQHRVFALGAPAVTAQHLRDIALVLHCAGPFSATAAPMMAACLLACTHYLDITGEIDVFEHAQSLDRQAREAGIVLCPGVGFDVIPTDCVAAALKQALPDATTLALGFDTRSRLSPGTARTTVEGLALGGRIRRGGRIVSVPLAHETRRIDFGHGEKLAMAIAWGDVSTAFHSTGIPDISVFVPTSPRTVRAARVANFLRPVLRMPGVQRVLKRRIGNRAIGPDAEQRERSPSFVWGEARNAAGQRRTARIRTANGYALTVTGSLAVAQHVLDTAPAGGAYTPSGLAGADLVQRLPGSGPLVID</sequence>